<reference evidence="2 3" key="1">
    <citation type="submission" date="2021-03" db="EMBL/GenBank/DDBJ databases">
        <title>Complete genome of Streptomyces formicae strain 1H-GS9 (DSM 100524).</title>
        <authorList>
            <person name="Atanasov K.E."/>
            <person name="Altabella T."/>
            <person name="Ferrer A."/>
        </authorList>
    </citation>
    <scope>NUCLEOTIDE SEQUENCE [LARGE SCALE GENOMIC DNA]</scope>
    <source>
        <strain evidence="2 3">1H-GS9</strain>
    </source>
</reference>
<gene>
    <name evidence="2" type="ORF">J4032_12970</name>
</gene>
<name>A0ABY3WJL0_9ACTN</name>
<proteinExistence type="predicted"/>
<sequence>MATRASGPAKVPAKKPPATSSGSRGAVPAKKQPYVPGWAKTAKRPSGAPKKGGA</sequence>
<evidence type="ECO:0000313" key="3">
    <source>
        <dbReference type="Proteomes" id="UP000828924"/>
    </source>
</evidence>
<organism evidence="2 3">
    <name type="scientific">Streptomyces formicae</name>
    <dbReference type="NCBI Taxonomy" id="1616117"/>
    <lineage>
        <taxon>Bacteria</taxon>
        <taxon>Bacillati</taxon>
        <taxon>Actinomycetota</taxon>
        <taxon>Actinomycetes</taxon>
        <taxon>Kitasatosporales</taxon>
        <taxon>Streptomycetaceae</taxon>
        <taxon>Streptomyces</taxon>
    </lineage>
</organism>
<dbReference type="Proteomes" id="UP000828924">
    <property type="component" value="Chromosome"/>
</dbReference>
<protein>
    <submittedName>
        <fullName evidence="2">Uncharacterized protein</fullName>
    </submittedName>
</protein>
<feature type="region of interest" description="Disordered" evidence="1">
    <location>
        <begin position="1"/>
        <end position="54"/>
    </location>
</feature>
<accession>A0ABY3WJL0</accession>
<evidence type="ECO:0000256" key="1">
    <source>
        <dbReference type="SAM" id="MobiDB-lite"/>
    </source>
</evidence>
<keyword evidence="3" id="KW-1185">Reference proteome</keyword>
<dbReference type="RefSeq" id="WP_242330933.1">
    <property type="nucleotide sequence ID" value="NZ_CP071872.1"/>
</dbReference>
<dbReference type="EMBL" id="CP071872">
    <property type="protein sequence ID" value="UNM12325.1"/>
    <property type="molecule type" value="Genomic_DNA"/>
</dbReference>
<evidence type="ECO:0000313" key="2">
    <source>
        <dbReference type="EMBL" id="UNM12325.1"/>
    </source>
</evidence>